<dbReference type="RefSeq" id="WP_088605502.1">
    <property type="nucleotide sequence ID" value="NZ_NJIH01000014.1"/>
</dbReference>
<dbReference type="PANTHER" id="PTHR11941">
    <property type="entry name" value="ENOYL-COA HYDRATASE-RELATED"/>
    <property type="match status" value="1"/>
</dbReference>
<reference evidence="4" key="1">
    <citation type="submission" date="2017-06" db="EMBL/GenBank/DDBJ databases">
        <title>Herbaspirillum phytohormonus sp. nov., isolated from the root nodule of Robinia pseudoacacia in lead-zinc mine.</title>
        <authorList>
            <person name="Fan M."/>
            <person name="Lin Y."/>
        </authorList>
    </citation>
    <scope>NUCLEOTIDE SEQUENCE [LARGE SCALE GENOMIC DNA]</scope>
    <source>
        <strain evidence="4">SC-089</strain>
    </source>
</reference>
<sequence length="262" mass="27664">MPPIDESRVVRVESPADGVRLLRVDRPAARNALSMEVRRQLAGYLGECARSTEVRCVVLAGNPQAFAAGADIKEMADAGTVDMMKRGVLDLWRATAACPKPVIAAVRGYALGGGCELAQLCDIIVAGRSAKFGQPEIKIGIMPGGGGTQRLTAAVGKHKALRYLLTGDVFGADEAFAMGLVSEVVADDAVEPTAIAMACRIAAMPPLAAELIKDVVMRGMDMPLEAALTLETRALHLLFSTRDQKEGMAAFIEKRAPAFTGT</sequence>
<evidence type="ECO:0000313" key="3">
    <source>
        <dbReference type="EMBL" id="OWT54755.1"/>
    </source>
</evidence>
<dbReference type="NCBIfam" id="NF006007">
    <property type="entry name" value="PRK08138.1"/>
    <property type="match status" value="1"/>
</dbReference>
<evidence type="ECO:0000313" key="4">
    <source>
        <dbReference type="Proteomes" id="UP000214603"/>
    </source>
</evidence>
<organism evidence="3 4">
    <name type="scientific">Candidimonas nitroreducens</name>
    <dbReference type="NCBI Taxonomy" id="683354"/>
    <lineage>
        <taxon>Bacteria</taxon>
        <taxon>Pseudomonadati</taxon>
        <taxon>Pseudomonadota</taxon>
        <taxon>Betaproteobacteria</taxon>
        <taxon>Burkholderiales</taxon>
        <taxon>Alcaligenaceae</taxon>
        <taxon>Candidimonas</taxon>
    </lineage>
</organism>
<dbReference type="Gene3D" id="3.90.226.10">
    <property type="entry name" value="2-enoyl-CoA Hydratase, Chain A, domain 1"/>
    <property type="match status" value="1"/>
</dbReference>
<dbReference type="Gene3D" id="1.10.12.10">
    <property type="entry name" value="Lyase 2-enoyl-coa Hydratase, Chain A, domain 2"/>
    <property type="match status" value="1"/>
</dbReference>
<comment type="caution">
    <text evidence="3">The sequence shown here is derived from an EMBL/GenBank/DDBJ whole genome shotgun (WGS) entry which is preliminary data.</text>
</comment>
<proteinExistence type="inferred from homology"/>
<dbReference type="EMBL" id="NJIH01000014">
    <property type="protein sequence ID" value="OWT54755.1"/>
    <property type="molecule type" value="Genomic_DNA"/>
</dbReference>
<dbReference type="InterPro" id="IPR029045">
    <property type="entry name" value="ClpP/crotonase-like_dom_sf"/>
</dbReference>
<dbReference type="InterPro" id="IPR001753">
    <property type="entry name" value="Enoyl-CoA_hydra/iso"/>
</dbReference>
<dbReference type="AlphaFoldDB" id="A0A225M038"/>
<dbReference type="InterPro" id="IPR014748">
    <property type="entry name" value="Enoyl-CoA_hydra_C"/>
</dbReference>
<dbReference type="OrthoDB" id="9774843at2"/>
<keyword evidence="4" id="KW-1185">Reference proteome</keyword>
<dbReference type="GO" id="GO:0016836">
    <property type="term" value="F:hydro-lyase activity"/>
    <property type="evidence" value="ECO:0007669"/>
    <property type="project" value="UniProtKB-ARBA"/>
</dbReference>
<dbReference type="FunFam" id="3.90.226.10:FF:000009">
    <property type="entry name" value="Carnitinyl-CoA dehydratase"/>
    <property type="match status" value="1"/>
</dbReference>
<keyword evidence="2" id="KW-0456">Lyase</keyword>
<dbReference type="PANTHER" id="PTHR11941:SF54">
    <property type="entry name" value="ENOYL-COA HYDRATASE, MITOCHONDRIAL"/>
    <property type="match status" value="1"/>
</dbReference>
<protein>
    <submittedName>
        <fullName evidence="3">Enoyl-CoA hydratase</fullName>
    </submittedName>
</protein>
<dbReference type="GO" id="GO:0006635">
    <property type="term" value="P:fatty acid beta-oxidation"/>
    <property type="evidence" value="ECO:0007669"/>
    <property type="project" value="TreeGrafter"/>
</dbReference>
<dbReference type="Proteomes" id="UP000214603">
    <property type="component" value="Unassembled WGS sequence"/>
</dbReference>
<dbReference type="CDD" id="cd06558">
    <property type="entry name" value="crotonase-like"/>
    <property type="match status" value="1"/>
</dbReference>
<accession>A0A225M038</accession>
<name>A0A225M038_9BURK</name>
<dbReference type="Pfam" id="PF00378">
    <property type="entry name" value="ECH_1"/>
    <property type="match status" value="1"/>
</dbReference>
<comment type="similarity">
    <text evidence="1">Belongs to the enoyl-CoA hydratase/isomerase family.</text>
</comment>
<dbReference type="FunFam" id="1.10.12.10:FF:000001">
    <property type="entry name" value="Probable enoyl-CoA hydratase, mitochondrial"/>
    <property type="match status" value="1"/>
</dbReference>
<evidence type="ECO:0000256" key="2">
    <source>
        <dbReference type="ARBA" id="ARBA00023239"/>
    </source>
</evidence>
<gene>
    <name evidence="3" type="ORF">CEY11_21585</name>
</gene>
<dbReference type="SUPFAM" id="SSF52096">
    <property type="entry name" value="ClpP/crotonase"/>
    <property type="match status" value="1"/>
</dbReference>
<evidence type="ECO:0000256" key="1">
    <source>
        <dbReference type="ARBA" id="ARBA00005254"/>
    </source>
</evidence>